<evidence type="ECO:0000313" key="5">
    <source>
        <dbReference type="EMBL" id="CAF1566217.1"/>
    </source>
</evidence>
<evidence type="ECO:0000313" key="6">
    <source>
        <dbReference type="EMBL" id="CAF1666847.1"/>
    </source>
</evidence>
<protein>
    <recommendedName>
        <fullName evidence="8">Coiled-coil domain-containing protein 108</fullName>
    </recommendedName>
</protein>
<name>A0A816FVY8_9BILA</name>
<dbReference type="InterPro" id="IPR056305">
    <property type="entry name" value="Ig_CFAP65_10th"/>
</dbReference>
<comment type="caution">
    <text evidence="6">The sequence shown here is derived from an EMBL/GenBank/DDBJ whole genome shotgun (WGS) entry which is preliminary data.</text>
</comment>
<feature type="domain" description="CFAP65-like ninth Ig-like" evidence="3">
    <location>
        <begin position="190"/>
        <end position="385"/>
    </location>
</feature>
<organism evidence="6 7">
    <name type="scientific">Adineta steineri</name>
    <dbReference type="NCBI Taxonomy" id="433720"/>
    <lineage>
        <taxon>Eukaryota</taxon>
        <taxon>Metazoa</taxon>
        <taxon>Spiralia</taxon>
        <taxon>Gnathifera</taxon>
        <taxon>Rotifera</taxon>
        <taxon>Eurotatoria</taxon>
        <taxon>Bdelloidea</taxon>
        <taxon>Adinetida</taxon>
        <taxon>Adinetidae</taxon>
        <taxon>Adineta</taxon>
    </lineage>
</organism>
<accession>A0A816FVY8</accession>
<dbReference type="InterPro" id="IPR052614">
    <property type="entry name" value="CFAP65"/>
</dbReference>
<dbReference type="Proteomes" id="UP000663877">
    <property type="component" value="Unassembled WGS sequence"/>
</dbReference>
<dbReference type="Pfam" id="PF24816">
    <property type="entry name" value="Ig_CFAP65__9th"/>
    <property type="match status" value="1"/>
</dbReference>
<dbReference type="PANTHER" id="PTHR46127">
    <property type="entry name" value="CILIA- AND FLAGELLA-ASSOCIATED PROTEIN 65"/>
    <property type="match status" value="1"/>
</dbReference>
<evidence type="ECO:0000259" key="4">
    <source>
        <dbReference type="Pfam" id="PF25248"/>
    </source>
</evidence>
<dbReference type="GO" id="GO:0031514">
    <property type="term" value="C:motile cilium"/>
    <property type="evidence" value="ECO:0007669"/>
    <property type="project" value="UniProtKB-SubCell"/>
</dbReference>
<gene>
    <name evidence="5" type="ORF">BJG266_LOCUS47358</name>
    <name evidence="6" type="ORF">QVE165_LOCUS64396</name>
</gene>
<reference evidence="6" key="1">
    <citation type="submission" date="2021-02" db="EMBL/GenBank/DDBJ databases">
        <authorList>
            <person name="Nowell W R."/>
        </authorList>
    </citation>
    <scope>NUCLEOTIDE SEQUENCE</scope>
</reference>
<dbReference type="InterPro" id="IPR057467">
    <property type="entry name" value="Ig_CFAP65_8th"/>
</dbReference>
<dbReference type="Pfam" id="PF25248">
    <property type="entry name" value="Ig_CFAP65_8th"/>
    <property type="match status" value="1"/>
</dbReference>
<dbReference type="PANTHER" id="PTHR46127:SF1">
    <property type="entry name" value="CILIA- AND FLAGELLA-ASSOCIATED PROTEIN 65"/>
    <property type="match status" value="1"/>
</dbReference>
<feature type="compositionally biased region" description="Polar residues" evidence="1">
    <location>
        <begin position="968"/>
        <end position="987"/>
    </location>
</feature>
<dbReference type="GO" id="GO:0005737">
    <property type="term" value="C:cytoplasm"/>
    <property type="evidence" value="ECO:0007669"/>
    <property type="project" value="UniProtKB-SubCell"/>
</dbReference>
<evidence type="ECO:0000313" key="7">
    <source>
        <dbReference type="Proteomes" id="UP000663832"/>
    </source>
</evidence>
<dbReference type="Proteomes" id="UP000663832">
    <property type="component" value="Unassembled WGS sequence"/>
</dbReference>
<proteinExistence type="predicted"/>
<dbReference type="EMBL" id="CAJNOM010005902">
    <property type="protein sequence ID" value="CAF1666847.1"/>
    <property type="molecule type" value="Genomic_DNA"/>
</dbReference>
<dbReference type="OrthoDB" id="415597at2759"/>
<evidence type="ECO:0000259" key="3">
    <source>
        <dbReference type="Pfam" id="PF24816"/>
    </source>
</evidence>
<evidence type="ECO:0008006" key="8">
    <source>
        <dbReference type="Google" id="ProtNLM"/>
    </source>
</evidence>
<dbReference type="AlphaFoldDB" id="A0A816FVY8"/>
<dbReference type="InterPro" id="IPR056344">
    <property type="entry name" value="Ig_CFAP65-like_9th"/>
</dbReference>
<evidence type="ECO:0000259" key="2">
    <source>
        <dbReference type="Pfam" id="PF24291"/>
    </source>
</evidence>
<feature type="non-terminal residue" evidence="6">
    <location>
        <position position="1"/>
    </location>
</feature>
<dbReference type="EMBL" id="CAJNOI010005497">
    <property type="protein sequence ID" value="CAF1566217.1"/>
    <property type="molecule type" value="Genomic_DNA"/>
</dbReference>
<feature type="domain" description="CFAP65 tenth Ig-like" evidence="2">
    <location>
        <begin position="389"/>
        <end position="507"/>
    </location>
</feature>
<feature type="region of interest" description="Disordered" evidence="1">
    <location>
        <begin position="964"/>
        <end position="999"/>
    </location>
</feature>
<feature type="domain" description="CFAP65 eight Ig-like" evidence="4">
    <location>
        <begin position="68"/>
        <end position="187"/>
    </location>
</feature>
<keyword evidence="7" id="KW-1185">Reference proteome</keyword>
<dbReference type="Gene3D" id="2.60.40.10">
    <property type="entry name" value="Immunoglobulins"/>
    <property type="match status" value="2"/>
</dbReference>
<dbReference type="Pfam" id="PF24291">
    <property type="entry name" value="Ig_CFAP65"/>
    <property type="match status" value="1"/>
</dbReference>
<sequence length="999" mass="114210">DKTIPSIRIEPQEGVFNPYEEKDFLIVYTPTEEGKIAMSAKITCWIGDRAKQGAEVYHVIINASTREGFLRASEAQHDIGPVALGTSATYDLYFANGGDCLLRYRLYTKQTILDNKSDNEEMSILEFLSNQDGQGEIDGKAKVCIPCRIHPFSRSNYQIDFYYDLLDDYNQPLSNHTNHLCTLNVHGVYPHLAFTDILGSQQAASLSKGLLSQAFNLIKINTLLAKEPTAEELTYAINSHSDDKPLSLKKIKIENEQSPVPSLEQPEAITFNFNAAPINSLPSEVHLLLENCSDLDTTWSFLFPKDLQCELEYWSRTGDFTEDELNNMKLKDNKIFDINPRKGFLKKGDNVTITISYKHIFPGQHTLPAIFKVGRSRKVMLNLVGISVEPGEIYIQFYSTIHHLLPVELGAQGVPVQQYELYNGGTVPIHFQVDMSQLEQISLLNYGFWVLDCLTPEGIIAPNKSFLTQWVFNPLEAREYVFDIKIDLENDEPALITFIGQGFDKRNVPLNIEKILTSHLETTKQLNLNERLVSLTNDRMNFGNLPLFTKQRHITFLKNQSNKDSISFIWHVTNPEQVRHIRIQPVRGKIQPRQSLPIKITFMAIEAPAFHDIDLVCEIYNETTLNQYNLAVKKWESNVQQKWERLEIDDEEYEACLRSGVIDNNNNNDNKQQGSTLEMGQTLPPVVVNYEHEETNLDKSRRLRANMKNLMNIRPQMPAPELLHLAFTARTLVYNEYVDLCNDTSQLEKYFIDTCLGGDYRPTNLKKHEDSSINDELEENNNEQLTIKVEEADLLRSTLSDLLRNLLCDRVFADSLPEMMNESIPFFSQLKYTEVPKDNNEQEEPNDSSKDDQIQTNLDEASIRETDQSLLWSSTLQENTSFLTKTTQPTTSCLKRIISTSSSSSSLPDFEQKSHIHDIEHVKSNPNITSLMEDVLENTIWNILQEAYHSEFSLTARPRLIALPPKRQSPSSQRATFKQTDTHQSTFPQPPVIMTESFD</sequence>
<evidence type="ECO:0000256" key="1">
    <source>
        <dbReference type="SAM" id="MobiDB-lite"/>
    </source>
</evidence>
<dbReference type="InterPro" id="IPR013783">
    <property type="entry name" value="Ig-like_fold"/>
</dbReference>